<dbReference type="STRING" id="81858.BST23_20175"/>
<evidence type="ECO:0000313" key="5">
    <source>
        <dbReference type="Proteomes" id="UP000192772"/>
    </source>
</evidence>
<dbReference type="SUPFAM" id="SSF52540">
    <property type="entry name" value="P-loop containing nucleoside triphosphate hydrolases"/>
    <property type="match status" value="1"/>
</dbReference>
<proteinExistence type="predicted"/>
<dbReference type="EMBL" id="MVHP01000027">
    <property type="protein sequence ID" value="ORA62397.1"/>
    <property type="molecule type" value="Genomic_DNA"/>
</dbReference>
<dbReference type="PRINTS" id="PR00038">
    <property type="entry name" value="HTHLUXR"/>
</dbReference>
<dbReference type="AlphaFoldDB" id="A0A1X0CQE0"/>
<dbReference type="InterPro" id="IPR027417">
    <property type="entry name" value="P-loop_NTPase"/>
</dbReference>
<dbReference type="GO" id="GO:0006355">
    <property type="term" value="P:regulation of DNA-templated transcription"/>
    <property type="evidence" value="ECO:0007669"/>
    <property type="project" value="InterPro"/>
</dbReference>
<protein>
    <recommendedName>
        <fullName evidence="3">HTH luxR-type domain-containing protein</fullName>
    </recommendedName>
</protein>
<dbReference type="InterPro" id="IPR036388">
    <property type="entry name" value="WH-like_DNA-bd_sf"/>
</dbReference>
<gene>
    <name evidence="4" type="ORF">BST23_20175</name>
</gene>
<sequence length="919" mass="98141">MLVGREPEQQQIARLVAAARLGQSGVLVLLGEPGIGKTALLDDTAQRAAAMRVLRTSGSEAESGLGFSGLYHLLRPALDLIDHIPAPQRDALAVALTLRRGPAPERFAVGAAVLSLLSRQAEESPLLILVDDAHSLDFASAQTLGFVARRLLADPIALVIAARPEPGALLTEIGLPTRELTGLDLPSATTLIGSTSADPVSSDLVARLHRATAGNPLALVELSHDLDSIEQSGPGLPLPVPQTVAAAFARRVTELPEPARRALLVTVIADGDLNVAALAAKELNTGPAQLADAEAIGLLRLHAGRAEFRHPLVRSAVYSAADPQERRAAHAALAAALPEGASDQRAWHLSEATVGPDEAVALGVFAVGERARSRGAHSVAATAFARSAELTADHPLRGARLAAAGESAWFAGRPKHATDLLQQASELVSTPTSLAEIDGLRGNVGLRTASPRAAHQLLTQAAVRVESADPDVAAHLLADAVTASFYLCDADSGLAAAERLMTLLDSCRTASARVRGEMAIGIAHVLAGEAGVEWIRRAVERLNTEPDLLDDPGRPDWTIIGTLFLRESGVGRELIRHVVQRRRDHTALGALPNLLFHTARDEATTDRWRAAALSYDESIALARETGQTTDLAASLAGLAWLQARMGLYDECRANAAETLHLAERYDITLATVWAQFALGDLALAQGNTDDSIRHYGDLQAILRDNGFRDIDVAPGPELAEAQLRCGDTAAAAHTAADYFCGARDKGQPWALARAHRAVATTTSDPDEQAALFDKAIELHDRTLDKFEYARTRLAFGAALRRRKNRTAAREQLRPALETFERLGARPWADLAASELEATGERARRVGDGRLATLTPQENRIAQMLGRGKTTRETAAALFLGPKTVEYHLRHIYDKVGIRSRAELSEVVTAEDFKAPIHKR</sequence>
<dbReference type="Gene3D" id="1.25.40.10">
    <property type="entry name" value="Tetratricopeptide repeat domain"/>
    <property type="match status" value="1"/>
</dbReference>
<evidence type="ECO:0000256" key="1">
    <source>
        <dbReference type="ARBA" id="ARBA00022741"/>
    </source>
</evidence>
<comment type="caution">
    <text evidence="4">The sequence shown here is derived from an EMBL/GenBank/DDBJ whole genome shotgun (WGS) entry which is preliminary data.</text>
</comment>
<dbReference type="GO" id="GO:0004016">
    <property type="term" value="F:adenylate cyclase activity"/>
    <property type="evidence" value="ECO:0007669"/>
    <property type="project" value="TreeGrafter"/>
</dbReference>
<dbReference type="Pfam" id="PF00196">
    <property type="entry name" value="GerE"/>
    <property type="match status" value="1"/>
</dbReference>
<dbReference type="PROSITE" id="PS50043">
    <property type="entry name" value="HTH_LUXR_2"/>
    <property type="match status" value="1"/>
</dbReference>
<keyword evidence="2" id="KW-0067">ATP-binding</keyword>
<dbReference type="GO" id="GO:0005524">
    <property type="term" value="F:ATP binding"/>
    <property type="evidence" value="ECO:0007669"/>
    <property type="project" value="UniProtKB-KW"/>
</dbReference>
<dbReference type="SUPFAM" id="SSF46894">
    <property type="entry name" value="C-terminal effector domain of the bipartite response regulators"/>
    <property type="match status" value="1"/>
</dbReference>
<accession>A0A1X0CQE0</accession>
<dbReference type="PANTHER" id="PTHR16305">
    <property type="entry name" value="TESTICULAR SOLUBLE ADENYLYL CYCLASE"/>
    <property type="match status" value="1"/>
</dbReference>
<dbReference type="InterPro" id="IPR011990">
    <property type="entry name" value="TPR-like_helical_dom_sf"/>
</dbReference>
<organism evidence="4 5">
    <name type="scientific">Mycolicibacterium elephantis</name>
    <dbReference type="NCBI Taxonomy" id="81858"/>
    <lineage>
        <taxon>Bacteria</taxon>
        <taxon>Bacillati</taxon>
        <taxon>Actinomycetota</taxon>
        <taxon>Actinomycetes</taxon>
        <taxon>Mycobacteriales</taxon>
        <taxon>Mycobacteriaceae</taxon>
        <taxon>Mycolicibacterium</taxon>
    </lineage>
</organism>
<keyword evidence="1" id="KW-0547">Nucleotide-binding</keyword>
<dbReference type="PANTHER" id="PTHR16305:SF35">
    <property type="entry name" value="TRANSCRIPTIONAL ACTIVATOR DOMAIN"/>
    <property type="match status" value="1"/>
</dbReference>
<name>A0A1X0CQE0_9MYCO</name>
<dbReference type="SMART" id="SM00382">
    <property type="entry name" value="AAA"/>
    <property type="match status" value="1"/>
</dbReference>
<evidence type="ECO:0000259" key="3">
    <source>
        <dbReference type="PROSITE" id="PS50043"/>
    </source>
</evidence>
<dbReference type="GO" id="GO:0003677">
    <property type="term" value="F:DNA binding"/>
    <property type="evidence" value="ECO:0007669"/>
    <property type="project" value="InterPro"/>
</dbReference>
<dbReference type="InterPro" id="IPR016032">
    <property type="entry name" value="Sig_transdc_resp-reg_C-effctor"/>
</dbReference>
<feature type="domain" description="HTH luxR-type" evidence="3">
    <location>
        <begin position="846"/>
        <end position="911"/>
    </location>
</feature>
<dbReference type="Pfam" id="PF13191">
    <property type="entry name" value="AAA_16"/>
    <property type="match status" value="1"/>
</dbReference>
<dbReference type="RefSeq" id="WP_083043534.1">
    <property type="nucleotide sequence ID" value="NZ_MVHP01000027.1"/>
</dbReference>
<dbReference type="OrthoDB" id="134933at2"/>
<dbReference type="InterPro" id="IPR041664">
    <property type="entry name" value="AAA_16"/>
</dbReference>
<dbReference type="SMART" id="SM00421">
    <property type="entry name" value="HTH_LUXR"/>
    <property type="match status" value="1"/>
</dbReference>
<dbReference type="SUPFAM" id="SSF48452">
    <property type="entry name" value="TPR-like"/>
    <property type="match status" value="1"/>
</dbReference>
<reference evidence="4 5" key="1">
    <citation type="submission" date="2017-02" db="EMBL/GenBank/DDBJ databases">
        <title>The new phylogeny of genus Mycobacterium.</title>
        <authorList>
            <person name="Tortoli E."/>
            <person name="Trovato A."/>
            <person name="Cirillo D.M."/>
        </authorList>
    </citation>
    <scope>NUCLEOTIDE SEQUENCE [LARGE SCALE GENOMIC DNA]</scope>
    <source>
        <strain evidence="4 5">FI-09383</strain>
    </source>
</reference>
<dbReference type="Proteomes" id="UP000192772">
    <property type="component" value="Unassembled WGS sequence"/>
</dbReference>
<evidence type="ECO:0000313" key="4">
    <source>
        <dbReference type="EMBL" id="ORA62397.1"/>
    </source>
</evidence>
<dbReference type="CDD" id="cd06170">
    <property type="entry name" value="LuxR_C_like"/>
    <property type="match status" value="1"/>
</dbReference>
<dbReference type="Gene3D" id="1.10.10.10">
    <property type="entry name" value="Winged helix-like DNA-binding domain superfamily/Winged helix DNA-binding domain"/>
    <property type="match status" value="1"/>
</dbReference>
<dbReference type="GO" id="GO:0005737">
    <property type="term" value="C:cytoplasm"/>
    <property type="evidence" value="ECO:0007669"/>
    <property type="project" value="TreeGrafter"/>
</dbReference>
<dbReference type="InterPro" id="IPR000792">
    <property type="entry name" value="Tscrpt_reg_LuxR_C"/>
</dbReference>
<dbReference type="InterPro" id="IPR003593">
    <property type="entry name" value="AAA+_ATPase"/>
</dbReference>
<evidence type="ECO:0000256" key="2">
    <source>
        <dbReference type="ARBA" id="ARBA00022840"/>
    </source>
</evidence>
<dbReference type="Gene3D" id="3.40.50.300">
    <property type="entry name" value="P-loop containing nucleotide triphosphate hydrolases"/>
    <property type="match status" value="1"/>
</dbReference>